<evidence type="ECO:0000256" key="9">
    <source>
        <dbReference type="SAM" id="SignalP"/>
    </source>
</evidence>
<evidence type="ECO:0000256" key="8">
    <source>
        <dbReference type="RuleBase" id="RU004447"/>
    </source>
</evidence>
<dbReference type="Proteomes" id="UP000092871">
    <property type="component" value="Unassembled WGS sequence"/>
</dbReference>
<evidence type="ECO:0000256" key="2">
    <source>
        <dbReference type="ARBA" id="ARBA00007261"/>
    </source>
</evidence>
<accession>A0A1C3JMR4</accession>
<dbReference type="InterPro" id="IPR001431">
    <property type="entry name" value="Pept_M16_Zn_BS"/>
</dbReference>
<evidence type="ECO:0000313" key="14">
    <source>
        <dbReference type="Proteomes" id="UP000092840"/>
    </source>
</evidence>
<dbReference type="InterPro" id="IPR050626">
    <property type="entry name" value="Peptidase_M16"/>
</dbReference>
<evidence type="ECO:0000256" key="7">
    <source>
        <dbReference type="ARBA" id="ARBA00023049"/>
    </source>
</evidence>
<dbReference type="RefSeq" id="WP_067031370.1">
    <property type="nucleotide sequence ID" value="NZ_FLRA01000002.1"/>
</dbReference>
<organism evidence="12 15">
    <name type="scientific">Marinomonas gallaica</name>
    <dbReference type="NCBI Taxonomy" id="1806667"/>
    <lineage>
        <taxon>Bacteria</taxon>
        <taxon>Pseudomonadati</taxon>
        <taxon>Pseudomonadota</taxon>
        <taxon>Gammaproteobacteria</taxon>
        <taxon>Oceanospirillales</taxon>
        <taxon>Oceanospirillaceae</taxon>
        <taxon>Marinomonas</taxon>
    </lineage>
</organism>
<comment type="cofactor">
    <cofactor evidence="1">
        <name>Zn(2+)</name>
        <dbReference type="ChEBI" id="CHEBI:29105"/>
    </cofactor>
</comment>
<dbReference type="EMBL" id="FLRB01000012">
    <property type="protein sequence ID" value="SBT21493.1"/>
    <property type="molecule type" value="Genomic_DNA"/>
</dbReference>
<dbReference type="GO" id="GO:0046872">
    <property type="term" value="F:metal ion binding"/>
    <property type="evidence" value="ECO:0007669"/>
    <property type="project" value="UniProtKB-KW"/>
</dbReference>
<sequence length="948" mass="108418">MKQLTLLGIFCLSFFTSTVWASTEPSTLKTAQTLVEQGALNWDTKVQHGQLNNGMNYIFFDTHQDAELKESNNIHIQLVVHAGSSDELPKQHGVAHMIEHLAFRSTQHYPDSARAGLQRLGGSQGQSFNAMTKKDMTRFMLTLDNQRQLESALSILKDMTFYPLLTSNDFELERPIILEEWRSKLSAHQSLNQQKARLINVGTPTPIRSVIGTEQSIKTMPIERIRAFHQAWYTPNNMTLVLMGPLDSSTVTKTIERLFSDVPYKTLPTRQSKKPALPDTLTIGTLTAPQSRLNRVAYLFRLASPIESTLEDRRQGLTSYLTRKLLTDQIRRQSNSIEQLSGLRSNKSEIAPQVDAIAFANRFEPGQMQDALTDLLREIERLKQHGFYQDDFSRAQASALQTAQRNIVAAQSRGIFWLSKMVNAATYNTPIYDATLYNQLNIALLKTITLDDVNQMLQQWLNAPNRIAYLQKAGNNQIIEPLTTDLIQLLCAQLSRTQLAAPAPFEAVKLKTLLAQTQPRPAVLQQRQAHLGVSQWQLANGDNLWLLDTKSWNAAQEDNKVRFRSVSDVGYSNTKWEQNYTQILTQMIDASGLEGWTDQEEQKWRQEFHVNGQWHQEAYQRQYNASVDAEHLQAVLAYYQQTQALKAIDPEVYKGYLKTLNRRLNSSVITDKTRFRRAFTHHQFEHVDDVNQTLRTLVRYPIEHFSNAARQINQRPVTYFIAAKDAERYLPILSQYLGAIERHPANESITKKVATPTLTHQQFTLVGNQVPRAHYRLEGFTPLPWQPQLVTIIPNLADEFYAQLKHILRSEEQGIYSLKADIRYDMAKQGVNLSIAYSSAPNRAEELATSTQQVLNRWTTSLDSSWLAEQKTGFSRIESKRRHNSESLLRRLQLSVERYGSAEYLDRVKQLPETFSQDNLETLLKQLTWPSLIIGTMQPDHDRSLTVP</sequence>
<keyword evidence="6" id="KW-0862">Zinc</keyword>
<dbReference type="Pfam" id="PF05193">
    <property type="entry name" value="Peptidase_M16_C"/>
    <property type="match status" value="1"/>
</dbReference>
<evidence type="ECO:0000259" key="11">
    <source>
        <dbReference type="Pfam" id="PF05193"/>
    </source>
</evidence>
<dbReference type="InterPro" id="IPR011249">
    <property type="entry name" value="Metalloenz_LuxS/M16"/>
</dbReference>
<dbReference type="Pfam" id="PF00675">
    <property type="entry name" value="Peptidase_M16"/>
    <property type="match status" value="1"/>
</dbReference>
<dbReference type="EMBL" id="FLRA01000002">
    <property type="protein sequence ID" value="SBT16445.1"/>
    <property type="molecule type" value="Genomic_DNA"/>
</dbReference>
<dbReference type="PROSITE" id="PS00143">
    <property type="entry name" value="INSULINASE"/>
    <property type="match status" value="1"/>
</dbReference>
<dbReference type="AlphaFoldDB" id="A0A1C3JMR4"/>
<dbReference type="InterPro" id="IPR007863">
    <property type="entry name" value="Peptidase_M16_C"/>
</dbReference>
<evidence type="ECO:0000256" key="3">
    <source>
        <dbReference type="ARBA" id="ARBA00022670"/>
    </source>
</evidence>
<evidence type="ECO:0000259" key="10">
    <source>
        <dbReference type="Pfam" id="PF00675"/>
    </source>
</evidence>
<evidence type="ECO:0000256" key="1">
    <source>
        <dbReference type="ARBA" id="ARBA00001947"/>
    </source>
</evidence>
<evidence type="ECO:0000256" key="4">
    <source>
        <dbReference type="ARBA" id="ARBA00022723"/>
    </source>
</evidence>
<evidence type="ECO:0000313" key="13">
    <source>
        <dbReference type="EMBL" id="SBT21493.1"/>
    </source>
</evidence>
<proteinExistence type="inferred from homology"/>
<feature type="domain" description="Peptidase M16 N-terminal" evidence="10">
    <location>
        <begin position="74"/>
        <end position="188"/>
    </location>
</feature>
<keyword evidence="7" id="KW-0482">Metalloprotease</keyword>
<gene>
    <name evidence="12" type="ORF">MGA5115_00526</name>
    <name evidence="13" type="ORF">MGA5116_02087</name>
</gene>
<dbReference type="Proteomes" id="UP000092840">
    <property type="component" value="Unassembled WGS sequence"/>
</dbReference>
<feature type="chain" id="PRO_5008676864" evidence="9">
    <location>
        <begin position="22"/>
        <end position="948"/>
    </location>
</feature>
<feature type="domain" description="Peptidase M16 C-terminal" evidence="11">
    <location>
        <begin position="222"/>
        <end position="397"/>
    </location>
</feature>
<dbReference type="InterPro" id="IPR011765">
    <property type="entry name" value="Pept_M16_N"/>
</dbReference>
<evidence type="ECO:0000313" key="15">
    <source>
        <dbReference type="Proteomes" id="UP000092871"/>
    </source>
</evidence>
<dbReference type="GO" id="GO:0006508">
    <property type="term" value="P:proteolysis"/>
    <property type="evidence" value="ECO:0007669"/>
    <property type="project" value="UniProtKB-KW"/>
</dbReference>
<keyword evidence="4" id="KW-0479">Metal-binding</keyword>
<keyword evidence="14" id="KW-1185">Reference proteome</keyword>
<reference evidence="13 14" key="2">
    <citation type="submission" date="2016-06" db="EMBL/GenBank/DDBJ databases">
        <authorList>
            <person name="Rodrigo-Torres L."/>
            <person name="Arahal D.R."/>
        </authorList>
    </citation>
    <scope>NUCLEOTIDE SEQUENCE [LARGE SCALE GENOMIC DNA]</scope>
    <source>
        <strain evidence="13 14">CECT 5116</strain>
    </source>
</reference>
<dbReference type="PANTHER" id="PTHR43690">
    <property type="entry name" value="NARDILYSIN"/>
    <property type="match status" value="1"/>
</dbReference>
<dbReference type="GO" id="GO:0004222">
    <property type="term" value="F:metalloendopeptidase activity"/>
    <property type="evidence" value="ECO:0007669"/>
    <property type="project" value="InterPro"/>
</dbReference>
<keyword evidence="9" id="KW-0732">Signal</keyword>
<protein>
    <submittedName>
        <fullName evidence="12">Peptidase M16 inactive domain protein</fullName>
    </submittedName>
</protein>
<dbReference type="PANTHER" id="PTHR43690:SF17">
    <property type="entry name" value="PROTEIN YHJJ"/>
    <property type="match status" value="1"/>
</dbReference>
<evidence type="ECO:0000256" key="6">
    <source>
        <dbReference type="ARBA" id="ARBA00022833"/>
    </source>
</evidence>
<name>A0A1C3JMR4_9GAMM</name>
<dbReference type="Gene3D" id="3.30.830.10">
    <property type="entry name" value="Metalloenzyme, LuxS/M16 peptidase-like"/>
    <property type="match status" value="2"/>
</dbReference>
<comment type="similarity">
    <text evidence="2 8">Belongs to the peptidase M16 family.</text>
</comment>
<keyword evidence="5" id="KW-0378">Hydrolase</keyword>
<dbReference type="SUPFAM" id="SSF63411">
    <property type="entry name" value="LuxS/MPP-like metallohydrolase"/>
    <property type="match status" value="2"/>
</dbReference>
<reference evidence="12 15" key="1">
    <citation type="submission" date="2016-06" db="EMBL/GenBank/DDBJ databases">
        <authorList>
            <person name="Kjaerup R.B."/>
            <person name="Dalgaard T.S."/>
            <person name="Juul-Madsen H.R."/>
        </authorList>
    </citation>
    <scope>NUCLEOTIDE SEQUENCE [LARGE SCALE GENOMIC DNA]</scope>
    <source>
        <strain evidence="12 15">CECT 5115</strain>
    </source>
</reference>
<feature type="signal peptide" evidence="9">
    <location>
        <begin position="1"/>
        <end position="21"/>
    </location>
</feature>
<evidence type="ECO:0000313" key="12">
    <source>
        <dbReference type="EMBL" id="SBT16445.1"/>
    </source>
</evidence>
<evidence type="ECO:0000256" key="5">
    <source>
        <dbReference type="ARBA" id="ARBA00022801"/>
    </source>
</evidence>
<dbReference type="OrthoDB" id="9811314at2"/>
<keyword evidence="3" id="KW-0645">Protease</keyword>